<reference evidence="4" key="1">
    <citation type="journal article" date="2019" name="Int. J. Syst. Evol. Microbiol.">
        <title>The Global Catalogue of Microorganisms (GCM) 10K type strain sequencing project: providing services to taxonomists for standard genome sequencing and annotation.</title>
        <authorList>
            <consortium name="The Broad Institute Genomics Platform"/>
            <consortium name="The Broad Institute Genome Sequencing Center for Infectious Disease"/>
            <person name="Wu L."/>
            <person name="Ma J."/>
        </authorList>
    </citation>
    <scope>NUCLEOTIDE SEQUENCE [LARGE SCALE GENOMIC DNA]</scope>
    <source>
        <strain evidence="4">CGMCC 4.7192</strain>
    </source>
</reference>
<name>A0ABW5BPS1_9PROT</name>
<feature type="region of interest" description="Disordered" evidence="1">
    <location>
        <begin position="75"/>
        <end position="235"/>
    </location>
</feature>
<keyword evidence="3" id="KW-0966">Cell projection</keyword>
<dbReference type="EMBL" id="JBHUII010000013">
    <property type="protein sequence ID" value="MFD2207967.1"/>
    <property type="molecule type" value="Genomic_DNA"/>
</dbReference>
<evidence type="ECO:0000313" key="3">
    <source>
        <dbReference type="EMBL" id="MFD2207967.1"/>
    </source>
</evidence>
<feature type="compositionally biased region" description="Polar residues" evidence="1">
    <location>
        <begin position="208"/>
        <end position="235"/>
    </location>
</feature>
<dbReference type="InterPro" id="IPR038610">
    <property type="entry name" value="FliK-like_C_sf"/>
</dbReference>
<evidence type="ECO:0000256" key="1">
    <source>
        <dbReference type="SAM" id="MobiDB-lite"/>
    </source>
</evidence>
<dbReference type="RefSeq" id="WP_380255129.1">
    <property type="nucleotide sequence ID" value="NZ_JBHUII010000013.1"/>
</dbReference>
<evidence type="ECO:0000313" key="4">
    <source>
        <dbReference type="Proteomes" id="UP001597294"/>
    </source>
</evidence>
<evidence type="ECO:0000259" key="2">
    <source>
        <dbReference type="Pfam" id="PF02120"/>
    </source>
</evidence>
<keyword evidence="4" id="KW-1185">Reference proteome</keyword>
<dbReference type="Gene3D" id="3.30.750.140">
    <property type="match status" value="1"/>
</dbReference>
<feature type="compositionally biased region" description="Basic and acidic residues" evidence="1">
    <location>
        <begin position="79"/>
        <end position="92"/>
    </location>
</feature>
<keyword evidence="3" id="KW-0969">Cilium</keyword>
<feature type="domain" description="Flagellar hook-length control protein-like C-terminal" evidence="2">
    <location>
        <begin position="363"/>
        <end position="439"/>
    </location>
</feature>
<feature type="compositionally biased region" description="Low complexity" evidence="1">
    <location>
        <begin position="165"/>
        <end position="192"/>
    </location>
</feature>
<dbReference type="InterPro" id="IPR021136">
    <property type="entry name" value="Flagellar_hook_control-like_C"/>
</dbReference>
<proteinExistence type="predicted"/>
<feature type="compositionally biased region" description="Polar residues" evidence="1">
    <location>
        <begin position="435"/>
        <end position="464"/>
    </location>
</feature>
<dbReference type="CDD" id="cd17470">
    <property type="entry name" value="T3SS_Flik_C"/>
    <property type="match status" value="1"/>
</dbReference>
<feature type="compositionally biased region" description="Basic and acidic residues" evidence="1">
    <location>
        <begin position="113"/>
        <end position="127"/>
    </location>
</feature>
<protein>
    <submittedName>
        <fullName evidence="3">Flagellar hook-length control protein FliK</fullName>
    </submittedName>
</protein>
<sequence length="492" mass="51454">MNYYTIDNYRTADTQASTKVQKASTPNQDFAEYLNLTGNSKRSTAVNPSLKQDNSILGNILSRTPWPAERDISFSNAERAIDDTPTVDERVDASPTEENVDNQAASEDMDSAANHENEDSNDKEHANKTAASDDTPRDDVTEQNTSDNTKMDATVVEASTQASTQSKSIASSPVSSSSPAAQSLAQSTSAPATVNSGSEKGSGDKANSVANIKTTQTDVTSKPMSSLTASASVTAMETQNAKVSASINVSTQSKAEPTNSSNTASSTTAANVKGSSPTQTAQAVFAATQGQNGNNTNNQSQNGTGLARADAGVTTGIKASSLGESSSFSQTLSSTSRTANTASTQSTLKSMNLTTADQVSVHIKKALGENKDSISIKLHPSELGRVDVKMEIIEGGSIKATITAERPDTLDLLQRDSRLLEKALQEAGLKTDGQSLSFNLKQDGSEQNRSTNSDSEFASNTDGSSDTESDLPENADLASTTSSHDGDLDISV</sequence>
<keyword evidence="3" id="KW-0282">Flagellum</keyword>
<dbReference type="Pfam" id="PF02120">
    <property type="entry name" value="Flg_hook"/>
    <property type="match status" value="1"/>
</dbReference>
<feature type="region of interest" description="Disordered" evidence="1">
    <location>
        <begin position="247"/>
        <end position="308"/>
    </location>
</feature>
<feature type="compositionally biased region" description="Polar residues" evidence="1">
    <location>
        <begin position="247"/>
        <end position="257"/>
    </location>
</feature>
<organism evidence="3 4">
    <name type="scientific">Kiloniella antarctica</name>
    <dbReference type="NCBI Taxonomy" id="1550907"/>
    <lineage>
        <taxon>Bacteria</taxon>
        <taxon>Pseudomonadati</taxon>
        <taxon>Pseudomonadota</taxon>
        <taxon>Alphaproteobacteria</taxon>
        <taxon>Rhodospirillales</taxon>
        <taxon>Kiloniellaceae</taxon>
        <taxon>Kiloniella</taxon>
    </lineage>
</organism>
<dbReference type="Proteomes" id="UP001597294">
    <property type="component" value="Unassembled WGS sequence"/>
</dbReference>
<comment type="caution">
    <text evidence="3">The sequence shown here is derived from an EMBL/GenBank/DDBJ whole genome shotgun (WGS) entry which is preliminary data.</text>
</comment>
<feature type="compositionally biased region" description="Low complexity" evidence="1">
    <location>
        <begin position="278"/>
        <end position="305"/>
    </location>
</feature>
<feature type="region of interest" description="Disordered" evidence="1">
    <location>
        <begin position="435"/>
        <end position="492"/>
    </location>
</feature>
<gene>
    <name evidence="3" type="ORF">ACFSKO_20310</name>
</gene>
<feature type="compositionally biased region" description="Low complexity" evidence="1">
    <location>
        <begin position="258"/>
        <end position="271"/>
    </location>
</feature>
<accession>A0ABW5BPS1</accession>